<dbReference type="SMART" id="SM00853">
    <property type="entry name" value="MutL_C"/>
    <property type="match status" value="1"/>
</dbReference>
<dbReference type="AlphaFoldDB" id="A0A2U3DAG8"/>
<dbReference type="OrthoDB" id="9763467at2"/>
<dbReference type="CDD" id="cd16926">
    <property type="entry name" value="HATPase_MutL-MLH-PMS-like"/>
    <property type="match status" value="1"/>
</dbReference>
<dbReference type="InterPro" id="IPR038973">
    <property type="entry name" value="MutL/Mlh/Pms-like"/>
</dbReference>
<evidence type="ECO:0000256" key="4">
    <source>
        <dbReference type="HAMAP-Rule" id="MF_00149"/>
    </source>
</evidence>
<dbReference type="EMBL" id="MPDK01000005">
    <property type="protein sequence ID" value="PWI58255.1"/>
    <property type="molecule type" value="Genomic_DNA"/>
</dbReference>
<dbReference type="InterPro" id="IPR014762">
    <property type="entry name" value="DNA_mismatch_repair_CS"/>
</dbReference>
<dbReference type="SUPFAM" id="SSF54211">
    <property type="entry name" value="Ribosomal protein S5 domain 2-like"/>
    <property type="match status" value="1"/>
</dbReference>
<dbReference type="GO" id="GO:0005524">
    <property type="term" value="F:ATP binding"/>
    <property type="evidence" value="ECO:0007669"/>
    <property type="project" value="InterPro"/>
</dbReference>
<protein>
    <recommendedName>
        <fullName evidence="4">DNA mismatch repair protein MutL</fullName>
    </recommendedName>
</protein>
<dbReference type="InterPro" id="IPR002099">
    <property type="entry name" value="MutL/Mlh/PMS"/>
</dbReference>
<dbReference type="SUPFAM" id="SSF55874">
    <property type="entry name" value="ATPase domain of HSP90 chaperone/DNA topoisomerase II/histidine kinase"/>
    <property type="match status" value="1"/>
</dbReference>
<dbReference type="InterPro" id="IPR036890">
    <property type="entry name" value="HATPase_C_sf"/>
</dbReference>
<keyword evidence="2 4" id="KW-0227">DNA damage</keyword>
<dbReference type="Pfam" id="PF08676">
    <property type="entry name" value="MutL_C"/>
    <property type="match status" value="1"/>
</dbReference>
<dbReference type="GO" id="GO:0140664">
    <property type="term" value="F:ATP-dependent DNA damage sensor activity"/>
    <property type="evidence" value="ECO:0007669"/>
    <property type="project" value="InterPro"/>
</dbReference>
<gene>
    <name evidence="4" type="primary">mutL</name>
    <name evidence="7" type="ORF">BM613_04850</name>
</gene>
<evidence type="ECO:0000256" key="2">
    <source>
        <dbReference type="ARBA" id="ARBA00022763"/>
    </source>
</evidence>
<accession>A0A2U3DAG8</accession>
<dbReference type="Gene3D" id="3.30.230.10">
    <property type="match status" value="1"/>
</dbReference>
<dbReference type="HAMAP" id="MF_00149">
    <property type="entry name" value="DNA_mis_repair"/>
    <property type="match status" value="1"/>
</dbReference>
<dbReference type="Gene3D" id="3.30.1370.100">
    <property type="entry name" value="MutL, C-terminal domain, regulatory subdomain"/>
    <property type="match status" value="1"/>
</dbReference>
<dbReference type="FunFam" id="3.30.565.10:FF:000003">
    <property type="entry name" value="DNA mismatch repair endonuclease MutL"/>
    <property type="match status" value="1"/>
</dbReference>
<feature type="domain" description="MutL C-terminal dimerisation" evidence="5">
    <location>
        <begin position="433"/>
        <end position="576"/>
    </location>
</feature>
<comment type="function">
    <text evidence="4">This protein is involved in the repair of mismatches in DNA. It is required for dam-dependent methyl-directed DNA mismatch repair. May act as a 'molecular matchmaker', a protein that promotes the formation of a stable complex between two or more DNA-binding proteins in an ATP-dependent manner without itself being part of a final effector complex.</text>
</comment>
<dbReference type="PANTHER" id="PTHR10073:SF12">
    <property type="entry name" value="DNA MISMATCH REPAIR PROTEIN MLH1"/>
    <property type="match status" value="1"/>
</dbReference>
<name>A0A2U3DAG8_SULT2</name>
<dbReference type="Gene3D" id="3.30.1540.20">
    <property type="entry name" value="MutL, C-terminal domain, dimerisation subdomain"/>
    <property type="match status" value="1"/>
</dbReference>
<dbReference type="Gene3D" id="3.30.565.10">
    <property type="entry name" value="Histidine kinase-like ATPase, C-terminal domain"/>
    <property type="match status" value="1"/>
</dbReference>
<evidence type="ECO:0000259" key="5">
    <source>
        <dbReference type="SMART" id="SM00853"/>
    </source>
</evidence>
<dbReference type="InterPro" id="IPR037198">
    <property type="entry name" value="MutL_C_sf"/>
</dbReference>
<dbReference type="Pfam" id="PF01119">
    <property type="entry name" value="DNA_mis_repair"/>
    <property type="match status" value="1"/>
</dbReference>
<sequence length="620" mass="68109">MGRIHVLEDLVANQIAAGEVVERPAAAVKELIENAIDAGAKKIQVIAKDGGLTLLEVQDDGSGIAPEDVKLAFLRHATSKLRNLGDLSKLRSLGFRGEALPSIAAISKVTLRTRIADAEEGVQVRFEAGQLVEQTPVGCPKGTRVTVQDLFYNTPARLKFVRSLQTENAHIVDVVARAAMARPDLSFRVQIDEREALHTLGDGSAFSAFTAIQGRNLAKAALWLSLTSPDYALAGLIVAPEFARKSRSDMWFAVNGRPIRSVALGNAVLAGYSTLVPKGRFPVVAISLSMNPTLIDVNVHPSKTEVRFSEERDVCALLTEAVKQTLEKGVASPIVQSLQQDTASVMTHTKEGSIVAETSSASTGRSLLAAKPATSWSQQVVHEQVSDKKAMQVALDLFGVHSAKPKIIPHVDRQVADSVKEEEKFPLHRQLRAVAQVLKLVIVAEDGEDIYLIDQHAAHERVLYEAFLGKIRRRENYPLPLLVPLTIELHAAKIELLMQYEVQAADFGLRFEPFGEGVIRVTHVPSIWEGLDIAKLAHDAIYDLLEERKVTAFQNEIEDKVIMRACKAAIKANSTMSQMEMDALLEAMQKLDNPFTCPHGRPTAIRITRSQLEREFRRTL</sequence>
<dbReference type="PANTHER" id="PTHR10073">
    <property type="entry name" value="DNA MISMATCH REPAIR PROTEIN MLH, PMS, MUTL"/>
    <property type="match status" value="1"/>
</dbReference>
<dbReference type="NCBIfam" id="TIGR00585">
    <property type="entry name" value="mutl"/>
    <property type="match status" value="1"/>
</dbReference>
<organism evidence="7 8">
    <name type="scientific">Sulfoacidibacillus thermotolerans</name>
    <name type="common">Acidibacillus sulfuroxidans</name>
    <dbReference type="NCBI Taxonomy" id="1765684"/>
    <lineage>
        <taxon>Bacteria</taxon>
        <taxon>Bacillati</taxon>
        <taxon>Bacillota</taxon>
        <taxon>Bacilli</taxon>
        <taxon>Bacillales</taxon>
        <taxon>Alicyclobacillaceae</taxon>
        <taxon>Sulfoacidibacillus</taxon>
    </lineage>
</organism>
<keyword evidence="3 4" id="KW-0234">DNA repair</keyword>
<dbReference type="RefSeq" id="WP_109430046.1">
    <property type="nucleotide sequence ID" value="NZ_MPDK01000005.1"/>
</dbReference>
<dbReference type="Pfam" id="PF13589">
    <property type="entry name" value="HATPase_c_3"/>
    <property type="match status" value="1"/>
</dbReference>
<dbReference type="GO" id="GO:0016887">
    <property type="term" value="F:ATP hydrolysis activity"/>
    <property type="evidence" value="ECO:0007669"/>
    <property type="project" value="InterPro"/>
</dbReference>
<evidence type="ECO:0000256" key="3">
    <source>
        <dbReference type="ARBA" id="ARBA00023204"/>
    </source>
</evidence>
<dbReference type="Proteomes" id="UP000245380">
    <property type="component" value="Unassembled WGS sequence"/>
</dbReference>
<dbReference type="GO" id="GO:0032300">
    <property type="term" value="C:mismatch repair complex"/>
    <property type="evidence" value="ECO:0007669"/>
    <property type="project" value="InterPro"/>
</dbReference>
<evidence type="ECO:0000313" key="8">
    <source>
        <dbReference type="Proteomes" id="UP000245380"/>
    </source>
</evidence>
<dbReference type="SMART" id="SM01340">
    <property type="entry name" value="DNA_mis_repair"/>
    <property type="match status" value="1"/>
</dbReference>
<dbReference type="InterPro" id="IPR014790">
    <property type="entry name" value="MutL_C"/>
</dbReference>
<evidence type="ECO:0000313" key="7">
    <source>
        <dbReference type="EMBL" id="PWI58255.1"/>
    </source>
</evidence>
<dbReference type="PROSITE" id="PS00058">
    <property type="entry name" value="DNA_MISMATCH_REPAIR_1"/>
    <property type="match status" value="1"/>
</dbReference>
<dbReference type="GO" id="GO:0006298">
    <property type="term" value="P:mismatch repair"/>
    <property type="evidence" value="ECO:0007669"/>
    <property type="project" value="UniProtKB-UniRule"/>
</dbReference>
<dbReference type="InterPro" id="IPR020667">
    <property type="entry name" value="DNA_mismatch_repair_MutL"/>
</dbReference>
<dbReference type="InterPro" id="IPR014721">
    <property type="entry name" value="Ribsml_uS5_D2-typ_fold_subgr"/>
</dbReference>
<keyword evidence="8" id="KW-1185">Reference proteome</keyword>
<dbReference type="InterPro" id="IPR013507">
    <property type="entry name" value="DNA_mismatch_S5_2-like"/>
</dbReference>
<dbReference type="InterPro" id="IPR042121">
    <property type="entry name" value="MutL_C_regsub"/>
</dbReference>
<reference evidence="7 8" key="1">
    <citation type="submission" date="2016-11" db="EMBL/GenBank/DDBJ databases">
        <title>Comparative genomics of Acidibacillus ferroxidans species.</title>
        <authorList>
            <person name="Oliveira G."/>
            <person name="Nunes G."/>
            <person name="Oliveira R."/>
            <person name="Araujo F."/>
            <person name="Salim A."/>
            <person name="Scholte L."/>
            <person name="Morais D."/>
            <person name="Nancucheo I."/>
            <person name="Johnson D.B."/>
            <person name="Grail B."/>
            <person name="Bittencourt J."/>
            <person name="Valadares R."/>
        </authorList>
    </citation>
    <scope>NUCLEOTIDE SEQUENCE [LARGE SCALE GENOMIC DNA]</scope>
    <source>
        <strain evidence="7 8">Y002</strain>
    </source>
</reference>
<evidence type="ECO:0000259" key="6">
    <source>
        <dbReference type="SMART" id="SM01340"/>
    </source>
</evidence>
<dbReference type="InterPro" id="IPR042120">
    <property type="entry name" value="MutL_C_dimsub"/>
</dbReference>
<dbReference type="CDD" id="cd00782">
    <property type="entry name" value="MutL_Trans"/>
    <property type="match status" value="1"/>
</dbReference>
<comment type="similarity">
    <text evidence="1 4">Belongs to the DNA mismatch repair MutL/HexB family.</text>
</comment>
<dbReference type="SUPFAM" id="SSF118116">
    <property type="entry name" value="DNA mismatch repair protein MutL"/>
    <property type="match status" value="1"/>
</dbReference>
<dbReference type="InterPro" id="IPR020568">
    <property type="entry name" value="Ribosomal_Su5_D2-typ_SF"/>
</dbReference>
<proteinExistence type="inferred from homology"/>
<evidence type="ECO:0000256" key="1">
    <source>
        <dbReference type="ARBA" id="ARBA00006082"/>
    </source>
</evidence>
<comment type="caution">
    <text evidence="7">The sequence shown here is derived from an EMBL/GenBank/DDBJ whole genome shotgun (WGS) entry which is preliminary data.</text>
</comment>
<dbReference type="GO" id="GO:0030983">
    <property type="term" value="F:mismatched DNA binding"/>
    <property type="evidence" value="ECO:0007669"/>
    <property type="project" value="InterPro"/>
</dbReference>
<feature type="domain" description="DNA mismatch repair protein S5" evidence="6">
    <location>
        <begin position="209"/>
        <end position="327"/>
    </location>
</feature>